<dbReference type="AlphaFoldDB" id="A0A074ZQC1"/>
<protein>
    <submittedName>
        <fullName evidence="1">Uncharacterized protein</fullName>
    </submittedName>
</protein>
<dbReference type="EMBL" id="KL596774">
    <property type="protein sequence ID" value="KER25530.1"/>
    <property type="molecule type" value="Genomic_DNA"/>
</dbReference>
<sequence length="536" mass="61371">MAVTQVLHLRKIRGTIHYGRSRVCYRYQNNVYRDKCCSPCLFHDGAHDKDRVPVTPPALGWRHCKKGWLVDVSGVRAVIFLTDSLTERLKVKVIQNACEKPAPGGHLKALPRYSKRDSGKEFVWTTFSQLIKCWGDAIHTLSAWNMQKILLPPLKGRIEAQYMPRGHLKALPRYSKRDSGKEFVWTTFSQLIKCWGDAIHTLSAWNMQKILLPPLKGRIEAQYMPTKSNVLVKKYFLRCEGAYLTHPTVISTSVRRTNWTCGRHFRRSASQEWNLLLWKTISLCASFTKVGIRLNSWEDCGIEVVNLCLSFVVADPVTLAVKCHHMVITVSNGNLSFHIFSKISFIGDNRSHLSDVEFDAVVAVELVYHTVLLGFVRCEHVHHFRRKTRICSGSAPRVLVTRSPDTSDARGSNLAHWHVEQPPPPPNGCSRTVCYLTQSNFRRFLIQVVDYDGLDMQKFTLMIAPSNGLYAHAEFLFRYYGIVGHKETPCKILTILQWSPVSTSWNPFVFSVRSIFYRFFRWQIPVVVDDVASCDV</sequence>
<dbReference type="RefSeq" id="XP_009170732.1">
    <property type="nucleotide sequence ID" value="XM_009172468.1"/>
</dbReference>
<dbReference type="GeneID" id="20321223"/>
<organism evidence="1 2">
    <name type="scientific">Opisthorchis viverrini</name>
    <name type="common">Southeast Asian liver fluke</name>
    <dbReference type="NCBI Taxonomy" id="6198"/>
    <lineage>
        <taxon>Eukaryota</taxon>
        <taxon>Metazoa</taxon>
        <taxon>Spiralia</taxon>
        <taxon>Lophotrochozoa</taxon>
        <taxon>Platyhelminthes</taxon>
        <taxon>Trematoda</taxon>
        <taxon>Digenea</taxon>
        <taxon>Opisthorchiida</taxon>
        <taxon>Opisthorchiata</taxon>
        <taxon>Opisthorchiidae</taxon>
        <taxon>Opisthorchis</taxon>
    </lineage>
</organism>
<reference evidence="1 2" key="1">
    <citation type="submission" date="2013-11" db="EMBL/GenBank/DDBJ databases">
        <title>Opisthorchis viverrini - life in the bile duct.</title>
        <authorList>
            <person name="Young N.D."/>
            <person name="Nagarajan N."/>
            <person name="Lin S.J."/>
            <person name="Korhonen P.K."/>
            <person name="Jex A.R."/>
            <person name="Hall R.S."/>
            <person name="Safavi-Hemami H."/>
            <person name="Kaewkong W."/>
            <person name="Bertrand D."/>
            <person name="Gao S."/>
            <person name="Seet Q."/>
            <person name="Wongkham S."/>
            <person name="Teh B.T."/>
            <person name="Wongkham C."/>
            <person name="Intapan P.M."/>
            <person name="Maleewong W."/>
            <person name="Yang X."/>
            <person name="Hu M."/>
            <person name="Wang Z."/>
            <person name="Hofmann A."/>
            <person name="Sternberg P.W."/>
            <person name="Tan P."/>
            <person name="Wang J."/>
            <person name="Gasser R.B."/>
        </authorList>
    </citation>
    <scope>NUCLEOTIDE SEQUENCE [LARGE SCALE GENOMIC DNA]</scope>
</reference>
<gene>
    <name evidence="1" type="ORF">T265_07044</name>
</gene>
<dbReference type="CTD" id="20321223"/>
<accession>A0A074ZQC1</accession>
<name>A0A074ZQC1_OPIVI</name>
<evidence type="ECO:0000313" key="2">
    <source>
        <dbReference type="Proteomes" id="UP000054324"/>
    </source>
</evidence>
<dbReference type="Proteomes" id="UP000054324">
    <property type="component" value="Unassembled WGS sequence"/>
</dbReference>
<keyword evidence="2" id="KW-1185">Reference proteome</keyword>
<proteinExistence type="predicted"/>
<dbReference type="KEGG" id="ovi:T265_07044"/>
<evidence type="ECO:0000313" key="1">
    <source>
        <dbReference type="EMBL" id="KER25530.1"/>
    </source>
</evidence>
<dbReference type="OrthoDB" id="10681485at2759"/>